<comment type="caution">
    <text evidence="1">The sequence shown here is derived from an EMBL/GenBank/DDBJ whole genome shotgun (WGS) entry which is preliminary data.</text>
</comment>
<sequence length="309" mass="35222">MDKELGPILEDISISLSLNLSYLCYEVSLEELKSLLDSYNFQVSLIGDMCIIAFEGNLFLLGPSMKNFLSSHFSLEDLLMSCSIVLDPSCYGFGNLDDTSLVELNIVGFVLEFDWNSLQHVCPITSTRGRRHTMEFEGQGESVGGKLILCYGDLTISLSSNLFLFYLVFSFLELNAFYVIVVGDCMVNLFTYELLLVIEHMLKYSSSCSFLEKQVMVSIARIKPSYHDLELLHDNLIFDRLFANVSTSCASVWRDQEEDFKRSKAILWSSVQVEESKEANLGKLEAFKTKRGAISGHYRRRQVPTYRRR</sequence>
<organism evidence="1 2">
    <name type="scientific">Catharanthus roseus</name>
    <name type="common">Madagascar periwinkle</name>
    <name type="synonym">Vinca rosea</name>
    <dbReference type="NCBI Taxonomy" id="4058"/>
    <lineage>
        <taxon>Eukaryota</taxon>
        <taxon>Viridiplantae</taxon>
        <taxon>Streptophyta</taxon>
        <taxon>Embryophyta</taxon>
        <taxon>Tracheophyta</taxon>
        <taxon>Spermatophyta</taxon>
        <taxon>Magnoliopsida</taxon>
        <taxon>eudicotyledons</taxon>
        <taxon>Gunneridae</taxon>
        <taxon>Pentapetalae</taxon>
        <taxon>asterids</taxon>
        <taxon>lamiids</taxon>
        <taxon>Gentianales</taxon>
        <taxon>Apocynaceae</taxon>
        <taxon>Rauvolfioideae</taxon>
        <taxon>Vinceae</taxon>
        <taxon>Catharanthinae</taxon>
        <taxon>Catharanthus</taxon>
    </lineage>
</organism>
<evidence type="ECO:0000313" key="1">
    <source>
        <dbReference type="EMBL" id="KAI5680891.1"/>
    </source>
</evidence>
<reference evidence="2" key="1">
    <citation type="journal article" date="2023" name="Nat. Plants">
        <title>Single-cell RNA sequencing provides a high-resolution roadmap for understanding the multicellular compartmentation of specialized metabolism.</title>
        <authorList>
            <person name="Sun S."/>
            <person name="Shen X."/>
            <person name="Li Y."/>
            <person name="Li Y."/>
            <person name="Wang S."/>
            <person name="Li R."/>
            <person name="Zhang H."/>
            <person name="Shen G."/>
            <person name="Guo B."/>
            <person name="Wei J."/>
            <person name="Xu J."/>
            <person name="St-Pierre B."/>
            <person name="Chen S."/>
            <person name="Sun C."/>
        </authorList>
    </citation>
    <scope>NUCLEOTIDE SEQUENCE [LARGE SCALE GENOMIC DNA]</scope>
</reference>
<evidence type="ECO:0000313" key="2">
    <source>
        <dbReference type="Proteomes" id="UP001060085"/>
    </source>
</evidence>
<name>A0ACC0C7X8_CATRO</name>
<proteinExistence type="predicted"/>
<gene>
    <name evidence="1" type="ORF">M9H77_02118</name>
</gene>
<dbReference type="Proteomes" id="UP001060085">
    <property type="component" value="Linkage Group LG01"/>
</dbReference>
<keyword evidence="2" id="KW-1185">Reference proteome</keyword>
<accession>A0ACC0C7X8</accession>
<dbReference type="EMBL" id="CM044701">
    <property type="protein sequence ID" value="KAI5680891.1"/>
    <property type="molecule type" value="Genomic_DNA"/>
</dbReference>
<protein>
    <submittedName>
        <fullName evidence="1">Uncharacterized protein</fullName>
    </submittedName>
</protein>